<name>X1N7Q9_9ZZZZ</name>
<gene>
    <name evidence="2" type="ORF">S06H3_42554</name>
</gene>
<organism evidence="2">
    <name type="scientific">marine sediment metagenome</name>
    <dbReference type="NCBI Taxonomy" id="412755"/>
    <lineage>
        <taxon>unclassified sequences</taxon>
        <taxon>metagenomes</taxon>
        <taxon>ecological metagenomes</taxon>
    </lineage>
</organism>
<protein>
    <recommendedName>
        <fullName evidence="1">Putative auto-transporter adhesin head GIN domain-containing protein</fullName>
    </recommendedName>
</protein>
<dbReference type="Pfam" id="PF10988">
    <property type="entry name" value="DUF2807"/>
    <property type="match status" value="1"/>
</dbReference>
<feature type="domain" description="Putative auto-transporter adhesin head GIN" evidence="1">
    <location>
        <begin position="10"/>
        <end position="193"/>
    </location>
</feature>
<dbReference type="InterPro" id="IPR021255">
    <property type="entry name" value="DUF2807"/>
</dbReference>
<comment type="caution">
    <text evidence="2">The sequence shown here is derived from an EMBL/GenBank/DDBJ whole genome shotgun (WGS) entry which is preliminary data.</text>
</comment>
<dbReference type="EMBL" id="BARV01026323">
    <property type="protein sequence ID" value="GAI39623.1"/>
    <property type="molecule type" value="Genomic_DNA"/>
</dbReference>
<proteinExistence type="predicted"/>
<accession>X1N7Q9</accession>
<reference evidence="2" key="1">
    <citation type="journal article" date="2014" name="Front. Microbiol.">
        <title>High frequency of phylogenetically diverse reductive dehalogenase-homologous genes in deep subseafloor sedimentary metagenomes.</title>
        <authorList>
            <person name="Kawai M."/>
            <person name="Futagami T."/>
            <person name="Toyoda A."/>
            <person name="Takaki Y."/>
            <person name="Nishi S."/>
            <person name="Hori S."/>
            <person name="Arai W."/>
            <person name="Tsubouchi T."/>
            <person name="Morono Y."/>
            <person name="Uchiyama I."/>
            <person name="Ito T."/>
            <person name="Fujiyama A."/>
            <person name="Inagaki F."/>
            <person name="Takami H."/>
        </authorList>
    </citation>
    <scope>NUCLEOTIDE SEQUENCE</scope>
    <source>
        <strain evidence="2">Expedition CK06-06</strain>
    </source>
</reference>
<evidence type="ECO:0000259" key="1">
    <source>
        <dbReference type="Pfam" id="PF10988"/>
    </source>
</evidence>
<dbReference type="Gene3D" id="2.160.20.120">
    <property type="match status" value="1"/>
</dbReference>
<sequence>MKTEEFNFGDFTRVEVGHAFEVEVVQSDSYSVSITTDDNLFKNLKVSKEGETLKIGRSRHIGWRLRSTRPRARITMPVLKGLQLSGATKGTISGFNSSEGFKLNLSGASSVTGEITAGDAEFNFSGASSVELAGAAKNAVIEASGASRMELGGFSVHDAAIKLSGASRSTVKLDGTLNATLSGASKLSWIGNPI</sequence>
<dbReference type="AlphaFoldDB" id="X1N7Q9"/>
<evidence type="ECO:0000313" key="2">
    <source>
        <dbReference type="EMBL" id="GAI39623.1"/>
    </source>
</evidence>